<dbReference type="Proteomes" id="UP001205337">
    <property type="component" value="Unassembled WGS sequence"/>
</dbReference>
<accession>A0ABT1ZHI6</accession>
<dbReference type="RefSeq" id="WP_258799142.1">
    <property type="nucleotide sequence ID" value="NZ_JANTHX010000007.1"/>
</dbReference>
<sequence length="82" mass="8954">MPSDPWESERAHDRLLQLATLHRTALARAAHPPRVDPEAWRGPAADAYGWCAELVAERMREAAAELGDAVALARLEATRALG</sequence>
<gene>
    <name evidence="1" type="ORF">NUH29_10875</name>
</gene>
<dbReference type="EMBL" id="JANTHX010000007">
    <property type="protein sequence ID" value="MCS0500050.1"/>
    <property type="molecule type" value="Genomic_DNA"/>
</dbReference>
<protein>
    <submittedName>
        <fullName evidence="1">Uncharacterized protein</fullName>
    </submittedName>
</protein>
<evidence type="ECO:0000313" key="2">
    <source>
        <dbReference type="Proteomes" id="UP001205337"/>
    </source>
</evidence>
<name>A0ABT1ZHI6_9MICO</name>
<comment type="caution">
    <text evidence="1">The sequence shown here is derived from an EMBL/GenBank/DDBJ whole genome shotgun (WGS) entry which is preliminary data.</text>
</comment>
<proteinExistence type="predicted"/>
<organism evidence="1 2">
    <name type="scientific">Protaetiibacter mangrovi</name>
    <dbReference type="NCBI Taxonomy" id="2970926"/>
    <lineage>
        <taxon>Bacteria</taxon>
        <taxon>Bacillati</taxon>
        <taxon>Actinomycetota</taxon>
        <taxon>Actinomycetes</taxon>
        <taxon>Micrococcales</taxon>
        <taxon>Microbacteriaceae</taxon>
        <taxon>Protaetiibacter</taxon>
    </lineage>
</organism>
<keyword evidence="2" id="KW-1185">Reference proteome</keyword>
<reference evidence="1 2" key="1">
    <citation type="submission" date="2022-08" db="EMBL/GenBank/DDBJ databases">
        <authorList>
            <person name="Li F."/>
        </authorList>
    </citation>
    <scope>NUCLEOTIDE SEQUENCE [LARGE SCALE GENOMIC DNA]</scope>
    <source>
        <strain evidence="1 2">10F1B-8-1</strain>
    </source>
</reference>
<evidence type="ECO:0000313" key="1">
    <source>
        <dbReference type="EMBL" id="MCS0500050.1"/>
    </source>
</evidence>